<feature type="region of interest" description="Disordered" evidence="1">
    <location>
        <begin position="1"/>
        <end position="71"/>
    </location>
</feature>
<evidence type="ECO:0000313" key="3">
    <source>
        <dbReference type="EMBL" id="WZN64524.1"/>
    </source>
</evidence>
<feature type="compositionally biased region" description="Polar residues" evidence="1">
    <location>
        <begin position="1"/>
        <end position="12"/>
    </location>
</feature>
<organism evidence="3 4">
    <name type="scientific">Chloropicon roscoffensis</name>
    <dbReference type="NCBI Taxonomy" id="1461544"/>
    <lineage>
        <taxon>Eukaryota</taxon>
        <taxon>Viridiplantae</taxon>
        <taxon>Chlorophyta</taxon>
        <taxon>Chloropicophyceae</taxon>
        <taxon>Chloropicales</taxon>
        <taxon>Chloropicaceae</taxon>
        <taxon>Chloropicon</taxon>
    </lineage>
</organism>
<feature type="compositionally biased region" description="Low complexity" evidence="1">
    <location>
        <begin position="21"/>
        <end position="45"/>
    </location>
</feature>
<feature type="domain" description="Beta-carotene isomerase D27-like C-terminal" evidence="2">
    <location>
        <begin position="166"/>
        <end position="251"/>
    </location>
</feature>
<evidence type="ECO:0000313" key="4">
    <source>
        <dbReference type="Proteomes" id="UP001472866"/>
    </source>
</evidence>
<dbReference type="PANTHER" id="PTHR33591:SF2">
    <property type="entry name" value="BETA-CAROTENE ISOMERASE D27"/>
    <property type="match status" value="1"/>
</dbReference>
<evidence type="ECO:0000256" key="1">
    <source>
        <dbReference type="SAM" id="MobiDB-lite"/>
    </source>
</evidence>
<dbReference type="PANTHER" id="PTHR33591">
    <property type="entry name" value="BETA-CAROTENE ISOMERASE D27"/>
    <property type="match status" value="1"/>
</dbReference>
<feature type="compositionally biased region" description="Basic and acidic residues" evidence="1">
    <location>
        <begin position="52"/>
        <end position="61"/>
    </location>
</feature>
<reference evidence="3 4" key="1">
    <citation type="submission" date="2024-03" db="EMBL/GenBank/DDBJ databases">
        <title>Complete genome sequence of the green alga Chloropicon roscoffensis RCC1871.</title>
        <authorList>
            <person name="Lemieux C."/>
            <person name="Pombert J.-F."/>
            <person name="Otis C."/>
            <person name="Turmel M."/>
        </authorList>
    </citation>
    <scope>NUCLEOTIDE SEQUENCE [LARGE SCALE GENOMIC DNA]</scope>
    <source>
        <strain evidence="3 4">RCC1871</strain>
    </source>
</reference>
<dbReference type="EMBL" id="CP151510">
    <property type="protein sequence ID" value="WZN64524.1"/>
    <property type="molecule type" value="Genomic_DNA"/>
</dbReference>
<accession>A0AAX4PF17</accession>
<name>A0AAX4PF17_9CHLO</name>
<dbReference type="AlphaFoldDB" id="A0AAX4PF17"/>
<protein>
    <submittedName>
        <fullName evidence="3">DUF4033 domain-containing protein</fullName>
    </submittedName>
</protein>
<proteinExistence type="predicted"/>
<dbReference type="InterPro" id="IPR025114">
    <property type="entry name" value="D27-like_C"/>
</dbReference>
<keyword evidence="4" id="KW-1185">Reference proteome</keyword>
<dbReference type="GO" id="GO:0005506">
    <property type="term" value="F:iron ion binding"/>
    <property type="evidence" value="ECO:0007669"/>
    <property type="project" value="InterPro"/>
</dbReference>
<dbReference type="Pfam" id="PF13225">
    <property type="entry name" value="D27-like_C"/>
    <property type="match status" value="1"/>
</dbReference>
<sequence>MSTRATGWNMPTQRPLGGPRPGARVGRVARIVARAAGGAAPASSPRGGGGVGDERGRRDAGPSDPAPSYAAIDGNPVNALFFRVFRNKLEERVGFRSDVEGYDGLIEVIRVLNSKSTEEVQRLSRLVLLSLFPSWLPPAFRKIFAGPLPDLSYAMNAWVTSLACEWLMGPTELNEVEVEEDSGTRTVPGVLVKRCRYLEEAGCASACVNSCKMPTQEFFKQDMGLNVTLEPNYEDFSCQFVFGKEAPPAEEDVACETRCFKQCSFPRAGRLEGRCPTVAGPAEGE</sequence>
<dbReference type="Proteomes" id="UP001472866">
    <property type="component" value="Chromosome 10"/>
</dbReference>
<gene>
    <name evidence="3" type="ORF">HKI87_10g60810</name>
</gene>
<dbReference type="InterPro" id="IPR038938">
    <property type="entry name" value="D27-like"/>
</dbReference>
<evidence type="ECO:0000259" key="2">
    <source>
        <dbReference type="Pfam" id="PF13225"/>
    </source>
</evidence>